<proteinExistence type="inferred from homology"/>
<feature type="active site" evidence="5">
    <location>
        <position position="39"/>
    </location>
</feature>
<dbReference type="InterPro" id="IPR001792">
    <property type="entry name" value="Acylphosphatase-like_dom"/>
</dbReference>
<sequence>MGANAIRLVTITGQVQGVGYRAWVGHRARAHGLEGWVRNRRDGSVEALFAGSEDVVADLIALCRRGPSTARVDAVTEEPTSLEALNLRRAGERFSVLPTV</sequence>
<dbReference type="NCBIfam" id="NF010996">
    <property type="entry name" value="PRK14421.1"/>
    <property type="match status" value="1"/>
</dbReference>
<evidence type="ECO:0000256" key="4">
    <source>
        <dbReference type="ARBA" id="ARBA00047645"/>
    </source>
</evidence>
<dbReference type="PANTHER" id="PTHR47268">
    <property type="entry name" value="ACYLPHOSPHATASE"/>
    <property type="match status" value="1"/>
</dbReference>
<evidence type="ECO:0000256" key="1">
    <source>
        <dbReference type="ARBA" id="ARBA00005614"/>
    </source>
</evidence>
<accession>A0A1M5TA11</accession>
<dbReference type="Proteomes" id="UP000189796">
    <property type="component" value="Chromosome I"/>
</dbReference>
<gene>
    <name evidence="8" type="ORF">SAMN05443248_4920</name>
</gene>
<dbReference type="AlphaFoldDB" id="A0A1M5TA11"/>
<protein>
    <recommendedName>
        <fullName evidence="2 5">acylphosphatase</fullName>
        <ecNumber evidence="2 5">3.6.1.7</ecNumber>
    </recommendedName>
</protein>
<comment type="catalytic activity">
    <reaction evidence="4 5">
        <text>an acyl phosphate + H2O = a carboxylate + phosphate + H(+)</text>
        <dbReference type="Rhea" id="RHEA:14965"/>
        <dbReference type="ChEBI" id="CHEBI:15377"/>
        <dbReference type="ChEBI" id="CHEBI:15378"/>
        <dbReference type="ChEBI" id="CHEBI:29067"/>
        <dbReference type="ChEBI" id="CHEBI:43474"/>
        <dbReference type="ChEBI" id="CHEBI:59918"/>
        <dbReference type="EC" id="3.6.1.7"/>
    </reaction>
</comment>
<evidence type="ECO:0000259" key="7">
    <source>
        <dbReference type="PROSITE" id="PS51160"/>
    </source>
</evidence>
<evidence type="ECO:0000256" key="3">
    <source>
        <dbReference type="ARBA" id="ARBA00022801"/>
    </source>
</evidence>
<keyword evidence="3 5" id="KW-0378">Hydrolase</keyword>
<dbReference type="GO" id="GO:0003998">
    <property type="term" value="F:acylphosphatase activity"/>
    <property type="evidence" value="ECO:0007669"/>
    <property type="project" value="UniProtKB-EC"/>
</dbReference>
<dbReference type="SUPFAM" id="SSF54975">
    <property type="entry name" value="Acylphosphatase/BLUF domain-like"/>
    <property type="match status" value="1"/>
</dbReference>
<reference evidence="8 9" key="1">
    <citation type="submission" date="2016-11" db="EMBL/GenBank/DDBJ databases">
        <authorList>
            <person name="Jaros S."/>
            <person name="Januszkiewicz K."/>
            <person name="Wedrychowicz H."/>
        </authorList>
    </citation>
    <scope>NUCLEOTIDE SEQUENCE [LARGE SCALE GENOMIC DNA]</scope>
    <source>
        <strain evidence="8 9">GAS138</strain>
    </source>
</reference>
<dbReference type="PROSITE" id="PS51160">
    <property type="entry name" value="ACYLPHOSPHATASE_3"/>
    <property type="match status" value="1"/>
</dbReference>
<feature type="active site" evidence="5">
    <location>
        <position position="21"/>
    </location>
</feature>
<dbReference type="InterPro" id="IPR036046">
    <property type="entry name" value="Acylphosphatase-like_dom_sf"/>
</dbReference>
<dbReference type="PANTHER" id="PTHR47268:SF4">
    <property type="entry name" value="ACYLPHOSPHATASE"/>
    <property type="match status" value="1"/>
</dbReference>
<dbReference type="InterPro" id="IPR020456">
    <property type="entry name" value="Acylphosphatase"/>
</dbReference>
<comment type="similarity">
    <text evidence="1 6">Belongs to the acylphosphatase family.</text>
</comment>
<organism evidence="8 9">
    <name type="scientific">Bradyrhizobium erythrophlei</name>
    <dbReference type="NCBI Taxonomy" id="1437360"/>
    <lineage>
        <taxon>Bacteria</taxon>
        <taxon>Pseudomonadati</taxon>
        <taxon>Pseudomonadota</taxon>
        <taxon>Alphaproteobacteria</taxon>
        <taxon>Hyphomicrobiales</taxon>
        <taxon>Nitrobacteraceae</taxon>
        <taxon>Bradyrhizobium</taxon>
    </lineage>
</organism>
<dbReference type="OrthoDB" id="5295388at2"/>
<evidence type="ECO:0000256" key="2">
    <source>
        <dbReference type="ARBA" id="ARBA00012150"/>
    </source>
</evidence>
<evidence type="ECO:0000313" key="8">
    <source>
        <dbReference type="EMBL" id="SHH47460.1"/>
    </source>
</evidence>
<name>A0A1M5TA11_9BRAD</name>
<feature type="domain" description="Acylphosphatase-like" evidence="7">
    <location>
        <begin position="6"/>
        <end position="98"/>
    </location>
</feature>
<dbReference type="InterPro" id="IPR017968">
    <property type="entry name" value="Acylphosphatase_CS"/>
</dbReference>
<evidence type="ECO:0000256" key="6">
    <source>
        <dbReference type="RuleBase" id="RU004168"/>
    </source>
</evidence>
<dbReference type="Pfam" id="PF00708">
    <property type="entry name" value="Acylphosphatase"/>
    <property type="match status" value="1"/>
</dbReference>
<evidence type="ECO:0000256" key="5">
    <source>
        <dbReference type="PROSITE-ProRule" id="PRU00520"/>
    </source>
</evidence>
<dbReference type="EC" id="3.6.1.7" evidence="2 5"/>
<dbReference type="EMBL" id="LT670817">
    <property type="protein sequence ID" value="SHH47460.1"/>
    <property type="molecule type" value="Genomic_DNA"/>
</dbReference>
<dbReference type="RefSeq" id="WP_079603639.1">
    <property type="nucleotide sequence ID" value="NZ_LT670817.1"/>
</dbReference>
<dbReference type="PROSITE" id="PS00151">
    <property type="entry name" value="ACYLPHOSPHATASE_2"/>
    <property type="match status" value="1"/>
</dbReference>
<dbReference type="Gene3D" id="3.30.70.100">
    <property type="match status" value="1"/>
</dbReference>
<evidence type="ECO:0000313" key="9">
    <source>
        <dbReference type="Proteomes" id="UP000189796"/>
    </source>
</evidence>